<feature type="region of interest" description="Disordered" evidence="1">
    <location>
        <begin position="181"/>
        <end position="205"/>
    </location>
</feature>
<dbReference type="GO" id="GO:0046677">
    <property type="term" value="P:response to antibiotic"/>
    <property type="evidence" value="ECO:0007669"/>
    <property type="project" value="InterPro"/>
</dbReference>
<proteinExistence type="predicted"/>
<dbReference type="PANTHER" id="PTHR35333">
    <property type="entry name" value="BETA-LACTAMASE"/>
    <property type="match status" value="1"/>
</dbReference>
<dbReference type="Pfam" id="PF13354">
    <property type="entry name" value="Beta-lactamase2"/>
    <property type="match status" value="1"/>
</dbReference>
<protein>
    <submittedName>
        <fullName evidence="4">Beta-lactamase class A</fullName>
    </submittedName>
</protein>
<dbReference type="Proteomes" id="UP000276232">
    <property type="component" value="Unassembled WGS sequence"/>
</dbReference>
<dbReference type="RefSeq" id="WP_123379174.1">
    <property type="nucleotide sequence ID" value="NZ_RJKN01000002.1"/>
</dbReference>
<comment type="caution">
    <text evidence="4">The sequence shown here is derived from an EMBL/GenBank/DDBJ whole genome shotgun (WGS) entry which is preliminary data.</text>
</comment>
<dbReference type="InterPro" id="IPR012338">
    <property type="entry name" value="Beta-lactam/transpept-like"/>
</dbReference>
<feature type="compositionally biased region" description="Low complexity" evidence="1">
    <location>
        <begin position="35"/>
        <end position="44"/>
    </location>
</feature>
<dbReference type="InterPro" id="IPR045155">
    <property type="entry name" value="Beta-lactam_cat"/>
</dbReference>
<reference evidence="4 5" key="1">
    <citation type="journal article" date="2015" name="Stand. Genomic Sci.">
        <title>Genomic Encyclopedia of Bacterial and Archaeal Type Strains, Phase III: the genomes of soil and plant-associated and newly described type strains.</title>
        <authorList>
            <person name="Whitman W.B."/>
            <person name="Woyke T."/>
            <person name="Klenk H.P."/>
            <person name="Zhou Y."/>
            <person name="Lilburn T.G."/>
            <person name="Beck B.J."/>
            <person name="De Vos P."/>
            <person name="Vandamme P."/>
            <person name="Eisen J.A."/>
            <person name="Garrity G."/>
            <person name="Hugenholtz P."/>
            <person name="Kyrpides N.C."/>
        </authorList>
    </citation>
    <scope>NUCLEOTIDE SEQUENCE [LARGE SCALE GENOMIC DNA]</scope>
    <source>
        <strain evidence="4 5">CECT 7306</strain>
    </source>
</reference>
<dbReference type="InterPro" id="IPR000871">
    <property type="entry name" value="Beta-lactam_class-A"/>
</dbReference>
<dbReference type="AlphaFoldDB" id="A0A3N1HRC3"/>
<dbReference type="PROSITE" id="PS51257">
    <property type="entry name" value="PROKAR_LIPOPROTEIN"/>
    <property type="match status" value="1"/>
</dbReference>
<feature type="region of interest" description="Disordered" evidence="1">
    <location>
        <begin position="21"/>
        <end position="54"/>
    </location>
</feature>
<dbReference type="NCBIfam" id="NF033103">
    <property type="entry name" value="bla_class_A"/>
    <property type="match status" value="1"/>
</dbReference>
<keyword evidence="2" id="KW-0732">Signal</keyword>
<evidence type="ECO:0000256" key="2">
    <source>
        <dbReference type="SAM" id="SignalP"/>
    </source>
</evidence>
<evidence type="ECO:0000313" key="4">
    <source>
        <dbReference type="EMBL" id="ROP44970.1"/>
    </source>
</evidence>
<feature type="signal peptide" evidence="2">
    <location>
        <begin position="1"/>
        <end position="20"/>
    </location>
</feature>
<dbReference type="InParanoid" id="A0A3N1HRC3"/>
<dbReference type="OrthoDB" id="9784149at2"/>
<dbReference type="PANTHER" id="PTHR35333:SF3">
    <property type="entry name" value="BETA-LACTAMASE-TYPE TRANSPEPTIDASE FOLD CONTAINING PROTEIN"/>
    <property type="match status" value="1"/>
</dbReference>
<sequence>MTRSLPLVVVAALLLAGCGAEPTTTGPADPPATPPSSSTASPGAEVPPSPPAADPQVAERLAALEEDFDARLGVMALDTGSGAVVEHRADERFAAASTLKAFSAAAVLDGDADLDRVVTWGTGDLVTSSPVTEQHVDDGLPLREVARAAAQDSDNTAANLLYDELGGPAALQDWLRDLGDTTTRADRPEPGLNDVGPGDERDTSTPRALAGTLERVLLGDALAVDDRELLDTWLRGTTTTSALVRAGVPDGWVVADKSGAAAYGTRDVVAVVRPPDRAPLVLALMSDRRDAGEDAAYDDALLAAATEVVVDALG</sequence>
<evidence type="ECO:0000313" key="5">
    <source>
        <dbReference type="Proteomes" id="UP000276232"/>
    </source>
</evidence>
<feature type="domain" description="Beta-lactamase class A catalytic" evidence="3">
    <location>
        <begin position="73"/>
        <end position="285"/>
    </location>
</feature>
<dbReference type="PRINTS" id="PR00118">
    <property type="entry name" value="BLACTAMASEA"/>
</dbReference>
<gene>
    <name evidence="4" type="ORF">EDC03_1100</name>
</gene>
<keyword evidence="5" id="KW-1185">Reference proteome</keyword>
<dbReference type="GO" id="GO:0008800">
    <property type="term" value="F:beta-lactamase activity"/>
    <property type="evidence" value="ECO:0007669"/>
    <property type="project" value="InterPro"/>
</dbReference>
<dbReference type="GO" id="GO:0030655">
    <property type="term" value="P:beta-lactam antibiotic catabolic process"/>
    <property type="evidence" value="ECO:0007669"/>
    <property type="project" value="InterPro"/>
</dbReference>
<feature type="chain" id="PRO_5039474194" evidence="2">
    <location>
        <begin position="21"/>
        <end position="314"/>
    </location>
</feature>
<dbReference type="SUPFAM" id="SSF56601">
    <property type="entry name" value="beta-lactamase/transpeptidase-like"/>
    <property type="match status" value="1"/>
</dbReference>
<evidence type="ECO:0000256" key="1">
    <source>
        <dbReference type="SAM" id="MobiDB-lite"/>
    </source>
</evidence>
<accession>A0A3N1HRC3</accession>
<evidence type="ECO:0000259" key="3">
    <source>
        <dbReference type="Pfam" id="PF13354"/>
    </source>
</evidence>
<dbReference type="Gene3D" id="3.40.710.10">
    <property type="entry name" value="DD-peptidase/beta-lactamase superfamily"/>
    <property type="match status" value="1"/>
</dbReference>
<organism evidence="4 5">
    <name type="scientific">Pseudokineococcus lusitanus</name>
    <dbReference type="NCBI Taxonomy" id="763993"/>
    <lineage>
        <taxon>Bacteria</taxon>
        <taxon>Bacillati</taxon>
        <taxon>Actinomycetota</taxon>
        <taxon>Actinomycetes</taxon>
        <taxon>Kineosporiales</taxon>
        <taxon>Kineosporiaceae</taxon>
        <taxon>Pseudokineococcus</taxon>
    </lineage>
</organism>
<dbReference type="EMBL" id="RJKN01000002">
    <property type="protein sequence ID" value="ROP44970.1"/>
    <property type="molecule type" value="Genomic_DNA"/>
</dbReference>
<name>A0A3N1HRC3_9ACTN</name>